<name>A0ABS8V550_DATST</name>
<gene>
    <name evidence="1" type="ORF">HAX54_028866</name>
</gene>
<dbReference type="EMBL" id="JACEIK010003553">
    <property type="protein sequence ID" value="MCD9642183.1"/>
    <property type="molecule type" value="Genomic_DNA"/>
</dbReference>
<comment type="caution">
    <text evidence="1">The sequence shown here is derived from an EMBL/GenBank/DDBJ whole genome shotgun (WGS) entry which is preliminary data.</text>
</comment>
<evidence type="ECO:0000313" key="1">
    <source>
        <dbReference type="EMBL" id="MCD9642183.1"/>
    </source>
</evidence>
<accession>A0ABS8V550</accession>
<organism evidence="1 2">
    <name type="scientific">Datura stramonium</name>
    <name type="common">Jimsonweed</name>
    <name type="synonym">Common thornapple</name>
    <dbReference type="NCBI Taxonomy" id="4076"/>
    <lineage>
        <taxon>Eukaryota</taxon>
        <taxon>Viridiplantae</taxon>
        <taxon>Streptophyta</taxon>
        <taxon>Embryophyta</taxon>
        <taxon>Tracheophyta</taxon>
        <taxon>Spermatophyta</taxon>
        <taxon>Magnoliopsida</taxon>
        <taxon>eudicotyledons</taxon>
        <taxon>Gunneridae</taxon>
        <taxon>Pentapetalae</taxon>
        <taxon>asterids</taxon>
        <taxon>lamiids</taxon>
        <taxon>Solanales</taxon>
        <taxon>Solanaceae</taxon>
        <taxon>Solanoideae</taxon>
        <taxon>Datureae</taxon>
        <taxon>Datura</taxon>
    </lineage>
</organism>
<reference evidence="1 2" key="1">
    <citation type="journal article" date="2021" name="BMC Genomics">
        <title>Datura genome reveals duplications of psychoactive alkaloid biosynthetic genes and high mutation rate following tissue culture.</title>
        <authorList>
            <person name="Rajewski A."/>
            <person name="Carter-House D."/>
            <person name="Stajich J."/>
            <person name="Litt A."/>
        </authorList>
    </citation>
    <scope>NUCLEOTIDE SEQUENCE [LARGE SCALE GENOMIC DNA]</scope>
    <source>
        <strain evidence="1">AR-01</strain>
    </source>
</reference>
<keyword evidence="2" id="KW-1185">Reference proteome</keyword>
<feature type="non-terminal residue" evidence="1">
    <location>
        <position position="104"/>
    </location>
</feature>
<dbReference type="Proteomes" id="UP000823775">
    <property type="component" value="Unassembled WGS sequence"/>
</dbReference>
<evidence type="ECO:0000313" key="2">
    <source>
        <dbReference type="Proteomes" id="UP000823775"/>
    </source>
</evidence>
<sequence length="104" mass="11725">MNLTWDFKFLFLVEVGDPYLGIGNLSCVSSFQSHVTSATSRLPLRRGNARQCRIRPSALSRAGIRRVWVHMTREEELECLAPCHAPLLLRVTHLVAPALRGLSR</sequence>
<proteinExistence type="predicted"/>
<protein>
    <submittedName>
        <fullName evidence="1">Uncharacterized protein</fullName>
    </submittedName>
</protein>